<dbReference type="Proteomes" id="UP000182427">
    <property type="component" value="Chromosome I"/>
</dbReference>
<dbReference type="GO" id="GO:0003677">
    <property type="term" value="F:DNA binding"/>
    <property type="evidence" value="ECO:0007669"/>
    <property type="project" value="UniProtKB-KW"/>
</dbReference>
<dbReference type="GO" id="GO:0003700">
    <property type="term" value="F:DNA-binding transcription factor activity"/>
    <property type="evidence" value="ECO:0007669"/>
    <property type="project" value="InterPro"/>
</dbReference>
<dbReference type="InterPro" id="IPR000835">
    <property type="entry name" value="HTH_MarR-typ"/>
</dbReference>
<organism evidence="2 3">
    <name type="scientific">Terriglobus roseus</name>
    <dbReference type="NCBI Taxonomy" id="392734"/>
    <lineage>
        <taxon>Bacteria</taxon>
        <taxon>Pseudomonadati</taxon>
        <taxon>Acidobacteriota</taxon>
        <taxon>Terriglobia</taxon>
        <taxon>Terriglobales</taxon>
        <taxon>Acidobacteriaceae</taxon>
        <taxon>Terriglobus</taxon>
    </lineage>
</organism>
<proteinExistence type="predicted"/>
<accession>A0A1G7KYL5</accession>
<dbReference type="InterPro" id="IPR036388">
    <property type="entry name" value="WH-like_DNA-bd_sf"/>
</dbReference>
<dbReference type="EMBL" id="LT629690">
    <property type="protein sequence ID" value="SDF42186.1"/>
    <property type="molecule type" value="Genomic_DNA"/>
</dbReference>
<dbReference type="RefSeq" id="WP_083345310.1">
    <property type="nucleotide sequence ID" value="NZ_LT629690.1"/>
</dbReference>
<feature type="domain" description="HTH marR-type" evidence="1">
    <location>
        <begin position="15"/>
        <end position="145"/>
    </location>
</feature>
<keyword evidence="3" id="KW-1185">Reference proteome</keyword>
<name>A0A1G7KYL5_9BACT</name>
<dbReference type="Gene3D" id="1.10.10.10">
    <property type="entry name" value="Winged helix-like DNA-binding domain superfamily/Winged helix DNA-binding domain"/>
    <property type="match status" value="1"/>
</dbReference>
<keyword evidence="2" id="KW-0238">DNA-binding</keyword>
<sequence length="154" mass="17279">MRNITPSVQKTVKLAAELRPSILRLSRHLRREALRGGSSSVDMQLLGTLREEPGLGVSELAEMEQMSRPAMSAHIKRLMQLGYVQRETSKGDVDRRRVGLSVTRTGTQYLRVVSERRADWLAERLSELGAEERTALDRATKSLRLILESAGEPV</sequence>
<evidence type="ECO:0000313" key="2">
    <source>
        <dbReference type="EMBL" id="SDF42186.1"/>
    </source>
</evidence>
<dbReference type="InterPro" id="IPR052526">
    <property type="entry name" value="HTH-type_Bedaq_tolerance"/>
</dbReference>
<reference evidence="2 3" key="1">
    <citation type="submission" date="2016-10" db="EMBL/GenBank/DDBJ databases">
        <authorList>
            <person name="de Groot N.N."/>
        </authorList>
    </citation>
    <scope>NUCLEOTIDE SEQUENCE [LARGE SCALE GENOMIC DNA]</scope>
    <source>
        <strain evidence="2 3">GAS232</strain>
    </source>
</reference>
<dbReference type="PROSITE" id="PS50995">
    <property type="entry name" value="HTH_MARR_2"/>
    <property type="match status" value="1"/>
</dbReference>
<dbReference type="InterPro" id="IPR011991">
    <property type="entry name" value="ArsR-like_HTH"/>
</dbReference>
<evidence type="ECO:0000313" key="3">
    <source>
        <dbReference type="Proteomes" id="UP000182427"/>
    </source>
</evidence>
<evidence type="ECO:0000259" key="1">
    <source>
        <dbReference type="PROSITE" id="PS50995"/>
    </source>
</evidence>
<dbReference type="InterPro" id="IPR036390">
    <property type="entry name" value="WH_DNA-bd_sf"/>
</dbReference>
<dbReference type="OrthoDB" id="116751at2"/>
<dbReference type="PANTHER" id="PTHR39515:SF2">
    <property type="entry name" value="HTH-TYPE TRANSCRIPTIONAL REGULATOR RV0880"/>
    <property type="match status" value="1"/>
</dbReference>
<protein>
    <submittedName>
        <fullName evidence="2">DNA-binding transcriptional regulator, MarR family</fullName>
    </submittedName>
</protein>
<dbReference type="SUPFAM" id="SSF46785">
    <property type="entry name" value="Winged helix' DNA-binding domain"/>
    <property type="match status" value="1"/>
</dbReference>
<gene>
    <name evidence="2" type="ORF">SAMN05444167_2358</name>
</gene>
<dbReference type="SMART" id="SM00347">
    <property type="entry name" value="HTH_MARR"/>
    <property type="match status" value="1"/>
</dbReference>
<dbReference type="Pfam" id="PF01047">
    <property type="entry name" value="MarR"/>
    <property type="match status" value="1"/>
</dbReference>
<dbReference type="AlphaFoldDB" id="A0A1G7KYL5"/>
<dbReference type="PANTHER" id="PTHR39515">
    <property type="entry name" value="CONSERVED PROTEIN"/>
    <property type="match status" value="1"/>
</dbReference>
<dbReference type="CDD" id="cd00090">
    <property type="entry name" value="HTH_ARSR"/>
    <property type="match status" value="1"/>
</dbReference>